<protein>
    <submittedName>
        <fullName evidence="5">Uncharacterized protein</fullName>
    </submittedName>
</protein>
<evidence type="ECO:0000256" key="4">
    <source>
        <dbReference type="SAM" id="MobiDB-lite"/>
    </source>
</evidence>
<dbReference type="EMBL" id="SGPM01000089">
    <property type="protein sequence ID" value="THH30230.1"/>
    <property type="molecule type" value="Genomic_DNA"/>
</dbReference>
<sequence length="567" mass="62959">MRPRSYVQILGDFNEGEYSPMSASPSTSHFVDGASSRLDESEEGNAVSAVTDIPEAASLPPSPRKKEDTARRHKRFSLPAVAISSTPVMARPSLIGEGKLRRLSLVLGKSPTSTSSGGSSEMGGSIFQSAAHEKLTGLYFFRYSSVIQPGDYPLPPLYRYYHEKEASLSQHDPSLPYPEGSNAKFLWLPNHAHKLGWGHAVQEVIVNAYLAYSSGRTFVFDNYTWNSDGGDYTRYNGKLIPSRIPLTAFLSGPAVGGTFPKDAVAPRAVSKEYFDTRCPEPIIIEKSEVARIASEDATAQSMMQQWQEKLSSAEPCIQVERNADPLFDDYKVFGSAERLLSIWPELSKSPIITGFRWSHLVHAAFDANLLHVSSTSVLVPLSAHAASHSPYSPIPGLLALHIRRGDYENYCKFLAKHSSSFTGFNSYPPLIDTFEPLSDPRLNLAKKRAHYMPRCFPDIQQIVEKVSKVRRSEAGQDLKEIFIMTNAPHQWISELKIALAKAGFWDSITSSRDLVLNWEQKYVSPAVDMLIGQRAQVFIGNGFSSLTSNVVMLRLALGYAHNSMRFW</sequence>
<dbReference type="Gene3D" id="3.40.50.11350">
    <property type="match status" value="1"/>
</dbReference>
<dbReference type="AlphaFoldDB" id="A0A4S4N3B3"/>
<feature type="region of interest" description="Disordered" evidence="4">
    <location>
        <begin position="15"/>
        <end position="72"/>
    </location>
</feature>
<dbReference type="InterPro" id="IPR019378">
    <property type="entry name" value="GDP-Fuc_O-FucTrfase"/>
</dbReference>
<dbReference type="CDD" id="cd11296">
    <property type="entry name" value="O-FucT_like"/>
    <property type="match status" value="1"/>
</dbReference>
<dbReference type="Proteomes" id="UP000308730">
    <property type="component" value="Unassembled WGS sequence"/>
</dbReference>
<accession>A0A4S4N3B3</accession>
<dbReference type="GO" id="GO:0006004">
    <property type="term" value="P:fucose metabolic process"/>
    <property type="evidence" value="ECO:0007669"/>
    <property type="project" value="UniProtKB-KW"/>
</dbReference>
<dbReference type="OrthoDB" id="2559662at2759"/>
<evidence type="ECO:0000256" key="1">
    <source>
        <dbReference type="ARBA" id="ARBA00022679"/>
    </source>
</evidence>
<evidence type="ECO:0000256" key="3">
    <source>
        <dbReference type="ARBA" id="ARBA00023277"/>
    </source>
</evidence>
<organism evidence="5 6">
    <name type="scientific">Antrodiella citrinella</name>
    <dbReference type="NCBI Taxonomy" id="2447956"/>
    <lineage>
        <taxon>Eukaryota</taxon>
        <taxon>Fungi</taxon>
        <taxon>Dikarya</taxon>
        <taxon>Basidiomycota</taxon>
        <taxon>Agaricomycotina</taxon>
        <taxon>Agaricomycetes</taxon>
        <taxon>Polyporales</taxon>
        <taxon>Steccherinaceae</taxon>
        <taxon>Antrodiella</taxon>
    </lineage>
</organism>
<keyword evidence="3" id="KW-0119">Carbohydrate metabolism</keyword>
<name>A0A4S4N3B3_9APHY</name>
<proteinExistence type="predicted"/>
<evidence type="ECO:0000313" key="6">
    <source>
        <dbReference type="Proteomes" id="UP000308730"/>
    </source>
</evidence>
<dbReference type="GO" id="GO:0016740">
    <property type="term" value="F:transferase activity"/>
    <property type="evidence" value="ECO:0007669"/>
    <property type="project" value="UniProtKB-KW"/>
</dbReference>
<gene>
    <name evidence="5" type="ORF">EUX98_g3949</name>
</gene>
<keyword evidence="2" id="KW-0294">Fucose metabolism</keyword>
<evidence type="ECO:0000313" key="5">
    <source>
        <dbReference type="EMBL" id="THH30230.1"/>
    </source>
</evidence>
<comment type="caution">
    <text evidence="5">The sequence shown here is derived from an EMBL/GenBank/DDBJ whole genome shotgun (WGS) entry which is preliminary data.</text>
</comment>
<keyword evidence="1" id="KW-0808">Transferase</keyword>
<evidence type="ECO:0000256" key="2">
    <source>
        <dbReference type="ARBA" id="ARBA00023253"/>
    </source>
</evidence>
<reference evidence="5 6" key="1">
    <citation type="submission" date="2019-02" db="EMBL/GenBank/DDBJ databases">
        <title>Genome sequencing of the rare red list fungi Antrodiella citrinella (Flaviporus citrinellus).</title>
        <authorList>
            <person name="Buettner E."/>
            <person name="Kellner H."/>
        </authorList>
    </citation>
    <scope>NUCLEOTIDE SEQUENCE [LARGE SCALE GENOMIC DNA]</scope>
    <source>
        <strain evidence="5 6">DSM 108506</strain>
    </source>
</reference>
<keyword evidence="6" id="KW-1185">Reference proteome</keyword>
<dbReference type="Pfam" id="PF10250">
    <property type="entry name" value="O-FucT"/>
    <property type="match status" value="1"/>
</dbReference>